<protein>
    <submittedName>
        <fullName evidence="10">Transcriptional repressor</fullName>
    </submittedName>
</protein>
<feature type="binding site" evidence="8">
    <location>
        <position position="139"/>
    </location>
    <ligand>
        <name>Fe cation</name>
        <dbReference type="ChEBI" id="CHEBI:24875"/>
    </ligand>
</feature>
<dbReference type="PANTHER" id="PTHR33202:SF7">
    <property type="entry name" value="FERRIC UPTAKE REGULATION PROTEIN"/>
    <property type="match status" value="1"/>
</dbReference>
<accession>A0A7V6A265</accession>
<evidence type="ECO:0000256" key="3">
    <source>
        <dbReference type="ARBA" id="ARBA00022833"/>
    </source>
</evidence>
<dbReference type="InterPro" id="IPR036390">
    <property type="entry name" value="WH_DNA-bd_sf"/>
</dbReference>
<keyword evidence="7" id="KW-0479">Metal-binding</keyword>
<dbReference type="EMBL" id="DTGR01000058">
    <property type="protein sequence ID" value="HHS28835.1"/>
    <property type="molecule type" value="Genomic_DNA"/>
</dbReference>
<keyword evidence="3 7" id="KW-0862">Zinc</keyword>
<dbReference type="CDD" id="cd07153">
    <property type="entry name" value="Fur_like"/>
    <property type="match status" value="1"/>
</dbReference>
<organism evidence="10">
    <name type="scientific">Desulfobacca acetoxidans</name>
    <dbReference type="NCBI Taxonomy" id="60893"/>
    <lineage>
        <taxon>Bacteria</taxon>
        <taxon>Pseudomonadati</taxon>
        <taxon>Thermodesulfobacteriota</taxon>
        <taxon>Desulfobaccia</taxon>
        <taxon>Desulfobaccales</taxon>
        <taxon>Desulfobaccaceae</taxon>
        <taxon>Desulfobacca</taxon>
    </lineage>
</organism>
<comment type="caution">
    <text evidence="10">The sequence shown here is derived from an EMBL/GenBank/DDBJ whole genome shotgun (WGS) entry which is preliminary data.</text>
</comment>
<feature type="binding site" evidence="7">
    <location>
        <position position="187"/>
    </location>
    <ligand>
        <name>Zn(2+)</name>
        <dbReference type="ChEBI" id="CHEBI:29105"/>
    </ligand>
</feature>
<feature type="binding site" evidence="8">
    <location>
        <position position="162"/>
    </location>
    <ligand>
        <name>Fe cation</name>
        <dbReference type="ChEBI" id="CHEBI:24875"/>
    </ligand>
</feature>
<dbReference type="AlphaFoldDB" id="A0A7V6A265"/>
<dbReference type="InterPro" id="IPR036388">
    <property type="entry name" value="WH-like_DNA-bd_sf"/>
</dbReference>
<dbReference type="GO" id="GO:0045892">
    <property type="term" value="P:negative regulation of DNA-templated transcription"/>
    <property type="evidence" value="ECO:0007669"/>
    <property type="project" value="TreeGrafter"/>
</dbReference>
<dbReference type="PANTHER" id="PTHR33202">
    <property type="entry name" value="ZINC UPTAKE REGULATION PROTEIN"/>
    <property type="match status" value="1"/>
</dbReference>
<keyword evidence="8" id="KW-0408">Iron</keyword>
<name>A0A7V6A265_9BACT</name>
<evidence type="ECO:0000256" key="4">
    <source>
        <dbReference type="ARBA" id="ARBA00023015"/>
    </source>
</evidence>
<feature type="binding site" evidence="7">
    <location>
        <position position="147"/>
    </location>
    <ligand>
        <name>Zn(2+)</name>
        <dbReference type="ChEBI" id="CHEBI:29105"/>
    </ligand>
</feature>
<sequence length="196" mass="22443">MIFPWGEGQGAAAPCPPRHKKYSSPGKAKGIIGNFLRKLFCNSVENRYAASMSDRCNFQAALVHRRLRPTPLRLQVLETLGSENRAWQAREVLEAIRARRPVNKVTVYRILDDLVRLELVRKLPSDSLASHYELACEHHPPHPHFQCQVCGEVQCLEPVPLEHLWREIKGPLGNRVDRLEIRAAGLCRRCQESNRR</sequence>
<dbReference type="InterPro" id="IPR043135">
    <property type="entry name" value="Fur_C"/>
</dbReference>
<evidence type="ECO:0000256" key="5">
    <source>
        <dbReference type="ARBA" id="ARBA00023125"/>
    </source>
</evidence>
<evidence type="ECO:0000256" key="7">
    <source>
        <dbReference type="PIRSR" id="PIRSR602481-1"/>
    </source>
</evidence>
<dbReference type="GO" id="GO:1900376">
    <property type="term" value="P:regulation of secondary metabolite biosynthetic process"/>
    <property type="evidence" value="ECO:0007669"/>
    <property type="project" value="TreeGrafter"/>
</dbReference>
<evidence type="ECO:0000256" key="6">
    <source>
        <dbReference type="ARBA" id="ARBA00023163"/>
    </source>
</evidence>
<feature type="region of interest" description="Disordered" evidence="9">
    <location>
        <begin position="1"/>
        <end position="20"/>
    </location>
</feature>
<dbReference type="GO" id="GO:0008270">
    <property type="term" value="F:zinc ion binding"/>
    <property type="evidence" value="ECO:0007669"/>
    <property type="project" value="TreeGrafter"/>
</dbReference>
<dbReference type="InterPro" id="IPR002481">
    <property type="entry name" value="FUR"/>
</dbReference>
<evidence type="ECO:0000256" key="8">
    <source>
        <dbReference type="PIRSR" id="PIRSR602481-2"/>
    </source>
</evidence>
<keyword evidence="6" id="KW-0804">Transcription</keyword>
<feature type="binding site" evidence="7">
    <location>
        <position position="190"/>
    </location>
    <ligand>
        <name>Zn(2+)</name>
        <dbReference type="ChEBI" id="CHEBI:29105"/>
    </ligand>
</feature>
<keyword evidence="4" id="KW-0805">Transcription regulation</keyword>
<reference evidence="10" key="1">
    <citation type="journal article" date="2020" name="mSystems">
        <title>Genome- and Community-Level Interaction Insights into Carbon Utilization and Element Cycling Functions of Hydrothermarchaeota in Hydrothermal Sediment.</title>
        <authorList>
            <person name="Zhou Z."/>
            <person name="Liu Y."/>
            <person name="Xu W."/>
            <person name="Pan J."/>
            <person name="Luo Z.H."/>
            <person name="Li M."/>
        </authorList>
    </citation>
    <scope>NUCLEOTIDE SEQUENCE [LARGE SCALE GENOMIC DNA]</scope>
    <source>
        <strain evidence="10">SpSt-767</strain>
    </source>
</reference>
<comment type="similarity">
    <text evidence="1">Belongs to the Fur family.</text>
</comment>
<evidence type="ECO:0000256" key="9">
    <source>
        <dbReference type="SAM" id="MobiDB-lite"/>
    </source>
</evidence>
<comment type="cofactor">
    <cofactor evidence="7">
        <name>Zn(2+)</name>
        <dbReference type="ChEBI" id="CHEBI:29105"/>
    </cofactor>
    <text evidence="7">Binds 1 zinc ion per subunit.</text>
</comment>
<keyword evidence="2" id="KW-0678">Repressor</keyword>
<keyword evidence="5" id="KW-0238">DNA-binding</keyword>
<feature type="binding site" evidence="7">
    <location>
        <position position="150"/>
    </location>
    <ligand>
        <name>Zn(2+)</name>
        <dbReference type="ChEBI" id="CHEBI:29105"/>
    </ligand>
</feature>
<dbReference type="GO" id="GO:0003700">
    <property type="term" value="F:DNA-binding transcription factor activity"/>
    <property type="evidence" value="ECO:0007669"/>
    <property type="project" value="InterPro"/>
</dbReference>
<dbReference type="Pfam" id="PF01475">
    <property type="entry name" value="FUR"/>
    <property type="match status" value="1"/>
</dbReference>
<proteinExistence type="inferred from homology"/>
<evidence type="ECO:0000256" key="1">
    <source>
        <dbReference type="ARBA" id="ARBA00007957"/>
    </source>
</evidence>
<gene>
    <name evidence="10" type="ORF">ENV52_03925</name>
</gene>
<dbReference type="GO" id="GO:0000976">
    <property type="term" value="F:transcription cis-regulatory region binding"/>
    <property type="evidence" value="ECO:0007669"/>
    <property type="project" value="TreeGrafter"/>
</dbReference>
<evidence type="ECO:0000313" key="10">
    <source>
        <dbReference type="EMBL" id="HHS28835.1"/>
    </source>
</evidence>
<comment type="cofactor">
    <cofactor evidence="8">
        <name>Mn(2+)</name>
        <dbReference type="ChEBI" id="CHEBI:29035"/>
    </cofactor>
    <cofactor evidence="8">
        <name>Fe(2+)</name>
        <dbReference type="ChEBI" id="CHEBI:29033"/>
    </cofactor>
    <text evidence="8">Binds 1 Mn(2+) or Fe(2+) ion per subunit.</text>
</comment>
<dbReference type="Gene3D" id="1.10.10.10">
    <property type="entry name" value="Winged helix-like DNA-binding domain superfamily/Winged helix DNA-binding domain"/>
    <property type="match status" value="1"/>
</dbReference>
<dbReference type="SUPFAM" id="SSF46785">
    <property type="entry name" value="Winged helix' DNA-binding domain"/>
    <property type="match status" value="1"/>
</dbReference>
<evidence type="ECO:0000256" key="2">
    <source>
        <dbReference type="ARBA" id="ARBA00022491"/>
    </source>
</evidence>
<dbReference type="Gene3D" id="3.30.1490.190">
    <property type="match status" value="1"/>
</dbReference>